<comment type="caution">
    <text evidence="2">The sequence shown here is derived from an EMBL/GenBank/DDBJ whole genome shotgun (WGS) entry which is preliminary data.</text>
</comment>
<accession>A0A9P5YBA2</accession>
<feature type="transmembrane region" description="Helical" evidence="1">
    <location>
        <begin position="14"/>
        <end position="33"/>
    </location>
</feature>
<evidence type="ECO:0000256" key="1">
    <source>
        <dbReference type="SAM" id="Phobius"/>
    </source>
</evidence>
<proteinExistence type="predicted"/>
<dbReference type="EMBL" id="MU150246">
    <property type="protein sequence ID" value="KAF9465552.1"/>
    <property type="molecule type" value="Genomic_DNA"/>
</dbReference>
<evidence type="ECO:0000313" key="3">
    <source>
        <dbReference type="Proteomes" id="UP000807353"/>
    </source>
</evidence>
<feature type="transmembrane region" description="Helical" evidence="1">
    <location>
        <begin position="54"/>
        <end position="78"/>
    </location>
</feature>
<name>A0A9P5YBA2_9AGAR</name>
<organism evidence="2 3">
    <name type="scientific">Collybia nuda</name>
    <dbReference type="NCBI Taxonomy" id="64659"/>
    <lineage>
        <taxon>Eukaryota</taxon>
        <taxon>Fungi</taxon>
        <taxon>Dikarya</taxon>
        <taxon>Basidiomycota</taxon>
        <taxon>Agaricomycotina</taxon>
        <taxon>Agaricomycetes</taxon>
        <taxon>Agaricomycetidae</taxon>
        <taxon>Agaricales</taxon>
        <taxon>Tricholomatineae</taxon>
        <taxon>Clitocybaceae</taxon>
        <taxon>Collybia</taxon>
    </lineage>
</organism>
<sequence length="132" mass="14672">MKPEPLKAYPVPDALSYISVILAASVSTVSLPASRPKTKRRQSLLIYMCSKLKIRLSGLTFGIALAQGNVFSIQAGWYQDSRTITIWPSHIPDPNPWSRGTYNLEPAGSLKCYAQSSSVEQNPVKMIRAWVY</sequence>
<evidence type="ECO:0000313" key="2">
    <source>
        <dbReference type="EMBL" id="KAF9465552.1"/>
    </source>
</evidence>
<reference evidence="2" key="1">
    <citation type="submission" date="2020-11" db="EMBL/GenBank/DDBJ databases">
        <authorList>
            <consortium name="DOE Joint Genome Institute"/>
            <person name="Ahrendt S."/>
            <person name="Riley R."/>
            <person name="Andreopoulos W."/>
            <person name="Labutti K."/>
            <person name="Pangilinan J."/>
            <person name="Ruiz-Duenas F.J."/>
            <person name="Barrasa J.M."/>
            <person name="Sanchez-Garcia M."/>
            <person name="Camarero S."/>
            <person name="Miyauchi S."/>
            <person name="Serrano A."/>
            <person name="Linde D."/>
            <person name="Babiker R."/>
            <person name="Drula E."/>
            <person name="Ayuso-Fernandez I."/>
            <person name="Pacheco R."/>
            <person name="Padilla G."/>
            <person name="Ferreira P."/>
            <person name="Barriuso J."/>
            <person name="Kellner H."/>
            <person name="Castanera R."/>
            <person name="Alfaro M."/>
            <person name="Ramirez L."/>
            <person name="Pisabarro A.G."/>
            <person name="Kuo A."/>
            <person name="Tritt A."/>
            <person name="Lipzen A."/>
            <person name="He G."/>
            <person name="Yan M."/>
            <person name="Ng V."/>
            <person name="Cullen D."/>
            <person name="Martin F."/>
            <person name="Rosso M.-N."/>
            <person name="Henrissat B."/>
            <person name="Hibbett D."/>
            <person name="Martinez A.T."/>
            <person name="Grigoriev I.V."/>
        </authorList>
    </citation>
    <scope>NUCLEOTIDE SEQUENCE</scope>
    <source>
        <strain evidence="2">CBS 247.69</strain>
    </source>
</reference>
<protein>
    <submittedName>
        <fullName evidence="2">Uncharacterized protein</fullName>
    </submittedName>
</protein>
<keyword evidence="1" id="KW-1133">Transmembrane helix</keyword>
<keyword evidence="1" id="KW-0812">Transmembrane</keyword>
<gene>
    <name evidence="2" type="ORF">BDZ94DRAFT_324391</name>
</gene>
<dbReference type="AlphaFoldDB" id="A0A9P5YBA2"/>
<dbReference type="Proteomes" id="UP000807353">
    <property type="component" value="Unassembled WGS sequence"/>
</dbReference>
<keyword evidence="1" id="KW-0472">Membrane</keyword>
<keyword evidence="3" id="KW-1185">Reference proteome</keyword>